<protein>
    <recommendedName>
        <fullName evidence="3">DPH-type MB domain-containing protein</fullName>
    </recommendedName>
</protein>
<reference evidence="1" key="2">
    <citation type="submission" date="2022-06" db="EMBL/GenBank/DDBJ databases">
        <title>Thermospira aquatica gen. nov., sp. nov.</title>
        <authorList>
            <person name="Ben Ali Gam Z."/>
            <person name="Labat M."/>
        </authorList>
    </citation>
    <scope>NUCLEOTIDE SEQUENCE</scope>
    <source>
        <strain evidence="1">F1F22</strain>
    </source>
</reference>
<gene>
    <name evidence="1" type="ORF">KDW03_03195</name>
</gene>
<dbReference type="RefSeq" id="WP_271435953.1">
    <property type="nucleotide sequence ID" value="NZ_CP073355.1"/>
</dbReference>
<name>A0AAX3BFA0_9SPIR</name>
<dbReference type="Proteomes" id="UP001056539">
    <property type="component" value="Chromosome"/>
</dbReference>
<dbReference type="EMBL" id="CP073355">
    <property type="protein sequence ID" value="URA10825.1"/>
    <property type="molecule type" value="Genomic_DNA"/>
</dbReference>
<evidence type="ECO:0000313" key="2">
    <source>
        <dbReference type="Proteomes" id="UP001056539"/>
    </source>
</evidence>
<evidence type="ECO:0008006" key="3">
    <source>
        <dbReference type="Google" id="ProtNLM"/>
    </source>
</evidence>
<dbReference type="AlphaFoldDB" id="A0AAX3BFA0"/>
<proteinExistence type="predicted"/>
<organism evidence="1 2">
    <name type="scientific">Thermospira aquatica</name>
    <dbReference type="NCBI Taxonomy" id="2828656"/>
    <lineage>
        <taxon>Bacteria</taxon>
        <taxon>Pseudomonadati</taxon>
        <taxon>Spirochaetota</taxon>
        <taxon>Spirochaetia</taxon>
        <taxon>Brevinematales</taxon>
        <taxon>Thermospiraceae</taxon>
        <taxon>Thermospira</taxon>
    </lineage>
</organism>
<reference evidence="1" key="1">
    <citation type="submission" date="2021-04" db="EMBL/GenBank/DDBJ databases">
        <authorList>
            <person name="Postec A."/>
        </authorList>
    </citation>
    <scope>NUCLEOTIDE SEQUENCE</scope>
    <source>
        <strain evidence="1">F1F22</strain>
    </source>
</reference>
<accession>A0AAX3BFA0</accession>
<evidence type="ECO:0000313" key="1">
    <source>
        <dbReference type="EMBL" id="URA10825.1"/>
    </source>
</evidence>
<sequence length="105" mass="12426">MKDYMDRSYSDDAEFEDFDDLDYMEDFLNEDEDEELDEMTDEYDDLEDLYADEDEFSDEVSEIEATFICDDCGHKWTEYISELDDENDFIDVSCPMCGSSNVSQE</sequence>
<keyword evidence="2" id="KW-1185">Reference proteome</keyword>
<dbReference type="KEGG" id="taqu:KDW03_03195"/>